<dbReference type="AlphaFoldDB" id="A0A8D8VGT3"/>
<organism evidence="2">
    <name type="scientific">Cacopsylla melanoneura</name>
    <dbReference type="NCBI Taxonomy" id="428564"/>
    <lineage>
        <taxon>Eukaryota</taxon>
        <taxon>Metazoa</taxon>
        <taxon>Ecdysozoa</taxon>
        <taxon>Arthropoda</taxon>
        <taxon>Hexapoda</taxon>
        <taxon>Insecta</taxon>
        <taxon>Pterygota</taxon>
        <taxon>Neoptera</taxon>
        <taxon>Paraneoptera</taxon>
        <taxon>Hemiptera</taxon>
        <taxon>Sternorrhyncha</taxon>
        <taxon>Psylloidea</taxon>
        <taxon>Psyllidae</taxon>
        <taxon>Psyllinae</taxon>
        <taxon>Cacopsylla</taxon>
    </lineage>
</organism>
<reference evidence="2" key="1">
    <citation type="submission" date="2021-05" db="EMBL/GenBank/DDBJ databases">
        <authorList>
            <person name="Alioto T."/>
            <person name="Alioto T."/>
            <person name="Gomez Garrido J."/>
        </authorList>
    </citation>
    <scope>NUCLEOTIDE SEQUENCE</scope>
</reference>
<evidence type="ECO:0000256" key="1">
    <source>
        <dbReference type="SAM" id="MobiDB-lite"/>
    </source>
</evidence>
<dbReference type="EMBL" id="HBUF01059579">
    <property type="protein sequence ID" value="CAG6625332.1"/>
    <property type="molecule type" value="Transcribed_RNA"/>
</dbReference>
<sequence length="107" mass="11703">MAHFVVAPLSLDCKHHHHHHHQHQHGAQPHHPQHGAQPHHQLGAQPHQVPPTISPSPTMLSHTQLRGVKEGIAEVKQPASQQRKLRKEEGGLVLGFLQGSQGLGQGV</sequence>
<feature type="compositionally biased region" description="Basic residues" evidence="1">
    <location>
        <begin position="14"/>
        <end position="24"/>
    </location>
</feature>
<accession>A0A8D8VGT3</accession>
<feature type="compositionally biased region" description="Polar residues" evidence="1">
    <location>
        <begin position="55"/>
        <end position="64"/>
    </location>
</feature>
<feature type="compositionally biased region" description="Low complexity" evidence="1">
    <location>
        <begin position="25"/>
        <end position="45"/>
    </location>
</feature>
<dbReference type="EMBL" id="HBUF01059580">
    <property type="protein sequence ID" value="CAG6625333.1"/>
    <property type="molecule type" value="Transcribed_RNA"/>
</dbReference>
<name>A0A8D8VGT3_9HEMI</name>
<protein>
    <submittedName>
        <fullName evidence="2">Uncharacterized protein</fullName>
    </submittedName>
</protein>
<evidence type="ECO:0000313" key="2">
    <source>
        <dbReference type="EMBL" id="CAG6625333.1"/>
    </source>
</evidence>
<feature type="region of interest" description="Disordered" evidence="1">
    <location>
        <begin position="7"/>
        <end position="90"/>
    </location>
</feature>
<proteinExistence type="predicted"/>